<dbReference type="EMBL" id="CM018033">
    <property type="protein sequence ID" value="KAA8544644.1"/>
    <property type="molecule type" value="Genomic_DNA"/>
</dbReference>
<dbReference type="Proteomes" id="UP000325577">
    <property type="component" value="Linkage Group LG10"/>
</dbReference>
<proteinExistence type="predicted"/>
<protein>
    <submittedName>
        <fullName evidence="2">Uncharacterized protein</fullName>
    </submittedName>
</protein>
<evidence type="ECO:0000313" key="3">
    <source>
        <dbReference type="Proteomes" id="UP000325577"/>
    </source>
</evidence>
<organism evidence="2 3">
    <name type="scientific">Nyssa sinensis</name>
    <dbReference type="NCBI Taxonomy" id="561372"/>
    <lineage>
        <taxon>Eukaryota</taxon>
        <taxon>Viridiplantae</taxon>
        <taxon>Streptophyta</taxon>
        <taxon>Embryophyta</taxon>
        <taxon>Tracheophyta</taxon>
        <taxon>Spermatophyta</taxon>
        <taxon>Magnoliopsida</taxon>
        <taxon>eudicotyledons</taxon>
        <taxon>Gunneridae</taxon>
        <taxon>Pentapetalae</taxon>
        <taxon>asterids</taxon>
        <taxon>Cornales</taxon>
        <taxon>Nyssaceae</taxon>
        <taxon>Nyssa</taxon>
    </lineage>
</organism>
<evidence type="ECO:0000256" key="1">
    <source>
        <dbReference type="SAM" id="SignalP"/>
    </source>
</evidence>
<feature type="chain" id="PRO_5023819540" evidence="1">
    <location>
        <begin position="24"/>
        <end position="223"/>
    </location>
</feature>
<accession>A0A5J5BPS1</accession>
<dbReference type="AlphaFoldDB" id="A0A5J5BPS1"/>
<keyword evidence="1" id="KW-0732">Signal</keyword>
<keyword evidence="3" id="KW-1185">Reference proteome</keyword>
<evidence type="ECO:0000313" key="2">
    <source>
        <dbReference type="EMBL" id="KAA8544644.1"/>
    </source>
</evidence>
<gene>
    <name evidence="2" type="ORF">F0562_019428</name>
</gene>
<feature type="signal peptide" evidence="1">
    <location>
        <begin position="1"/>
        <end position="23"/>
    </location>
</feature>
<reference evidence="2 3" key="1">
    <citation type="submission" date="2019-09" db="EMBL/GenBank/DDBJ databases">
        <title>A chromosome-level genome assembly of the Chinese tupelo Nyssa sinensis.</title>
        <authorList>
            <person name="Yang X."/>
            <person name="Kang M."/>
            <person name="Yang Y."/>
            <person name="Xiong H."/>
            <person name="Wang M."/>
            <person name="Zhang Z."/>
            <person name="Wang Z."/>
            <person name="Wu H."/>
            <person name="Ma T."/>
            <person name="Liu J."/>
            <person name="Xi Z."/>
        </authorList>
    </citation>
    <scope>NUCLEOTIDE SEQUENCE [LARGE SCALE GENOMIC DNA]</scope>
    <source>
        <strain evidence="2">J267</strain>
        <tissue evidence="2">Leaf</tissue>
    </source>
</reference>
<name>A0A5J5BPS1_9ASTE</name>
<sequence length="223" mass="24587">MSMALVVMTPLAVVLIFINGGFGDQFASDDDAYEVEEDEVVIEGEVISINSTIKVEEDEVVVEGEAISINSTIKVEEDEVVVEEEAISINSTIKVEEDEVVVEGEAISINSTIEVEEDEDGVGMAIYLPRGQSQVKVPREVGRAMEVEEEREFVYGLVTITDPKMIDDLQSELDERRLKLVAVQSFASATKAKSTEVVALLSILASELDFLIWKWEVLDLARA</sequence>